<evidence type="ECO:0000259" key="4">
    <source>
        <dbReference type="SMART" id="SM00479"/>
    </source>
</evidence>
<gene>
    <name evidence="5" type="ORF">ATL39_2571</name>
</gene>
<evidence type="ECO:0000256" key="3">
    <source>
        <dbReference type="ARBA" id="ARBA00022839"/>
    </source>
</evidence>
<dbReference type="FunFam" id="3.30.420.10:FF:000045">
    <property type="entry name" value="3'-5' exonuclease DinG"/>
    <property type="match status" value="1"/>
</dbReference>
<keyword evidence="1" id="KW-0540">Nuclease</keyword>
<dbReference type="InterPro" id="IPR036397">
    <property type="entry name" value="RNaseH_sf"/>
</dbReference>
<proteinExistence type="predicted"/>
<dbReference type="PANTHER" id="PTHR30231">
    <property type="entry name" value="DNA POLYMERASE III SUBUNIT EPSILON"/>
    <property type="match status" value="1"/>
</dbReference>
<evidence type="ECO:0000256" key="2">
    <source>
        <dbReference type="ARBA" id="ARBA00022801"/>
    </source>
</evidence>
<dbReference type="SUPFAM" id="SSF53098">
    <property type="entry name" value="Ribonuclease H-like"/>
    <property type="match status" value="1"/>
</dbReference>
<dbReference type="GO" id="GO:0003676">
    <property type="term" value="F:nucleic acid binding"/>
    <property type="evidence" value="ECO:0007669"/>
    <property type="project" value="InterPro"/>
</dbReference>
<keyword evidence="2" id="KW-0378">Hydrolase</keyword>
<dbReference type="AlphaFoldDB" id="A0A419UZP7"/>
<dbReference type="GO" id="GO:0045004">
    <property type="term" value="P:DNA replication proofreading"/>
    <property type="evidence" value="ECO:0007669"/>
    <property type="project" value="TreeGrafter"/>
</dbReference>
<dbReference type="Gene3D" id="3.30.420.10">
    <property type="entry name" value="Ribonuclease H-like superfamily/Ribonuclease H"/>
    <property type="match status" value="1"/>
</dbReference>
<evidence type="ECO:0000313" key="6">
    <source>
        <dbReference type="Proteomes" id="UP000285120"/>
    </source>
</evidence>
<reference evidence="5 6" key="1">
    <citation type="submission" date="2018-09" db="EMBL/GenBank/DDBJ databases">
        <title>Genomic Encyclopedia of Archaeal and Bacterial Type Strains, Phase II (KMG-II): from individual species to whole genera.</title>
        <authorList>
            <person name="Goeker M."/>
        </authorList>
    </citation>
    <scope>NUCLEOTIDE SEQUENCE [LARGE SCALE GENOMIC DNA]</scope>
    <source>
        <strain evidence="5 6">DSM 17008</strain>
    </source>
</reference>
<dbReference type="CDD" id="cd06127">
    <property type="entry name" value="DEDDh"/>
    <property type="match status" value="1"/>
</dbReference>
<keyword evidence="3 5" id="KW-0269">Exonuclease</keyword>
<dbReference type="EMBL" id="RAPK01000010">
    <property type="protein sequence ID" value="RKD71176.1"/>
    <property type="molecule type" value="Genomic_DNA"/>
</dbReference>
<dbReference type="RefSeq" id="WP_120193730.1">
    <property type="nucleotide sequence ID" value="NZ_RAPK01000010.1"/>
</dbReference>
<dbReference type="InterPro" id="IPR012337">
    <property type="entry name" value="RNaseH-like_sf"/>
</dbReference>
<accession>A0A419UZP7</accession>
<dbReference type="InterPro" id="IPR013520">
    <property type="entry name" value="Ribonucl_H"/>
</dbReference>
<organism evidence="5 6">
    <name type="scientific">Sinobaca qinghaiensis</name>
    <dbReference type="NCBI Taxonomy" id="342944"/>
    <lineage>
        <taxon>Bacteria</taxon>
        <taxon>Bacillati</taxon>
        <taxon>Bacillota</taxon>
        <taxon>Bacilli</taxon>
        <taxon>Bacillales</taxon>
        <taxon>Sporolactobacillaceae</taxon>
        <taxon>Sinobaca</taxon>
    </lineage>
</organism>
<dbReference type="PANTHER" id="PTHR30231:SF37">
    <property type="entry name" value="EXODEOXYRIBONUCLEASE 10"/>
    <property type="match status" value="1"/>
</dbReference>
<sequence>MSAIFNIFNKLNKNIEANRPTSAQEGDMERTIELCEQGIILLPMYMNEVEEPPGQLLCRDVLLRCYLTTDQFELAREAADSVFKAGAYTSEQHEKAARGIDDIESARNALAEVLIKTPGISIEEAEQQVSGTASASLKWYLTHSRVLERKTENGLTRIWLPEQLMDQSHTDPSLVKVAIVDVETTGMSKDEDEVVEFGLIVCLVNNKTGEVEKVLTELNNLNEPSFSIPPGVTRVHGITDEDVRGKSLDHPKIELLLEQSDLIVAHNASFDRGFVARYFPFVKNKPWHCSVKGVNWKQYGFASKKLISLCQAHGLAQTQSHRALDDVKLTLGLLQQKNPEGTPYFLELLDKEIQFADKKRVY</sequence>
<dbReference type="OrthoDB" id="9803913at2"/>
<feature type="domain" description="Exonuclease" evidence="4">
    <location>
        <begin position="176"/>
        <end position="343"/>
    </location>
</feature>
<protein>
    <submittedName>
        <fullName evidence="5">Exonuclease</fullName>
    </submittedName>
</protein>
<comment type="caution">
    <text evidence="5">The sequence shown here is derived from an EMBL/GenBank/DDBJ whole genome shotgun (WGS) entry which is preliminary data.</text>
</comment>
<name>A0A419UZP7_9BACL</name>
<evidence type="ECO:0000256" key="1">
    <source>
        <dbReference type="ARBA" id="ARBA00022722"/>
    </source>
</evidence>
<dbReference type="GO" id="GO:0005829">
    <property type="term" value="C:cytosol"/>
    <property type="evidence" value="ECO:0007669"/>
    <property type="project" value="TreeGrafter"/>
</dbReference>
<dbReference type="Proteomes" id="UP000285120">
    <property type="component" value="Unassembled WGS sequence"/>
</dbReference>
<dbReference type="Pfam" id="PF00929">
    <property type="entry name" value="RNase_T"/>
    <property type="match status" value="1"/>
</dbReference>
<evidence type="ECO:0000313" key="5">
    <source>
        <dbReference type="EMBL" id="RKD71176.1"/>
    </source>
</evidence>
<dbReference type="GO" id="GO:0008408">
    <property type="term" value="F:3'-5' exonuclease activity"/>
    <property type="evidence" value="ECO:0007669"/>
    <property type="project" value="TreeGrafter"/>
</dbReference>
<keyword evidence="6" id="KW-1185">Reference proteome</keyword>
<dbReference type="SMART" id="SM00479">
    <property type="entry name" value="EXOIII"/>
    <property type="match status" value="1"/>
</dbReference>